<proteinExistence type="predicted"/>
<gene>
    <name evidence="3" type="ORF">KSS94_15905</name>
</gene>
<dbReference type="Pfam" id="PF04773">
    <property type="entry name" value="FecR"/>
    <property type="match status" value="1"/>
</dbReference>
<evidence type="ECO:0000313" key="4">
    <source>
        <dbReference type="Proteomes" id="UP001046350"/>
    </source>
</evidence>
<dbReference type="PANTHER" id="PTHR30273:SF2">
    <property type="entry name" value="PROTEIN FECR"/>
    <property type="match status" value="1"/>
</dbReference>
<feature type="domain" description="FecR N-terminal" evidence="2">
    <location>
        <begin position="16"/>
        <end position="57"/>
    </location>
</feature>
<dbReference type="PIRSF" id="PIRSF018266">
    <property type="entry name" value="FecR"/>
    <property type="match status" value="1"/>
</dbReference>
<reference evidence="3" key="1">
    <citation type="journal article" date="2021" name="Microorganisms">
        <title>The Ever-Expanding Pseudomonas Genus: Description of 43 New Species and Partition of the Pseudomonas putida Group.</title>
        <authorList>
            <person name="Girard L."/>
            <person name="Lood C."/>
            <person name="Hofte M."/>
            <person name="Vandamme P."/>
            <person name="Rokni-Zadeh H."/>
            <person name="van Noort V."/>
            <person name="Lavigne R."/>
            <person name="De Mot R."/>
        </authorList>
    </citation>
    <scope>NUCLEOTIDE SEQUENCE</scope>
    <source>
        <strain evidence="3">COW40</strain>
    </source>
</reference>
<dbReference type="PANTHER" id="PTHR30273">
    <property type="entry name" value="PERIPLASMIC SIGNAL SENSOR AND SIGMA FACTOR ACTIVATOR FECR-RELATED"/>
    <property type="match status" value="1"/>
</dbReference>
<dbReference type="Pfam" id="PF16220">
    <property type="entry name" value="DUF4880"/>
    <property type="match status" value="1"/>
</dbReference>
<protein>
    <submittedName>
        <fullName evidence="3">FecR domain-containing protein</fullName>
    </submittedName>
</protein>
<dbReference type="InterPro" id="IPR032623">
    <property type="entry name" value="FecR_N"/>
</dbReference>
<dbReference type="InterPro" id="IPR012373">
    <property type="entry name" value="Ferrdict_sens_TM"/>
</dbReference>
<name>A0ABX8MZ54_9PSED</name>
<keyword evidence="4" id="KW-1185">Reference proteome</keyword>
<sequence length="317" mass="34731">MSVGGAVSEQARLLAREAAQWLALQDAGELSAEQAAELGRWRQRSAAHEALWQKAEGLRRRFAEVPAPLAVACLDRPDPGRRRLLGQALAVGGLLPLAWLGYRQLPVASWRADLRTATGERRGLTLPDGTRLQLNTASAVNLDFAQGRHRLQLVQGEIAVDGSGPVQVEVEQGLLQAWGAAFCVRLDGGRCEVAVSRGQLDVQPLAGATMRLRAGQRLSFGVTGAHASETFDVQLPGWQQGLLLADNQPLGQLLRELRRYRPGLLRWDPALERLRVTGTFQLDDTDRIFALLAASLPLQVHYRTRYWVSLAPRQLAG</sequence>
<evidence type="ECO:0000313" key="3">
    <source>
        <dbReference type="EMBL" id="QXH49434.1"/>
    </source>
</evidence>
<dbReference type="InterPro" id="IPR006860">
    <property type="entry name" value="FecR"/>
</dbReference>
<dbReference type="EMBL" id="CP077076">
    <property type="protein sequence ID" value="QXH49434.1"/>
    <property type="molecule type" value="Genomic_DNA"/>
</dbReference>
<feature type="domain" description="FecR protein" evidence="1">
    <location>
        <begin position="113"/>
        <end position="199"/>
    </location>
</feature>
<evidence type="ECO:0000259" key="2">
    <source>
        <dbReference type="Pfam" id="PF16220"/>
    </source>
</evidence>
<dbReference type="Proteomes" id="UP001046350">
    <property type="component" value="Chromosome"/>
</dbReference>
<accession>A0ABX8MZ54</accession>
<evidence type="ECO:0000259" key="1">
    <source>
        <dbReference type="Pfam" id="PF04773"/>
    </source>
</evidence>
<organism evidence="3 4">
    <name type="scientific">Pseudomonas fakonensis</name>
    <dbReference type="NCBI Taxonomy" id="2842355"/>
    <lineage>
        <taxon>Bacteria</taxon>
        <taxon>Pseudomonadati</taxon>
        <taxon>Pseudomonadota</taxon>
        <taxon>Gammaproteobacteria</taxon>
        <taxon>Pseudomonadales</taxon>
        <taxon>Pseudomonadaceae</taxon>
        <taxon>Pseudomonas</taxon>
    </lineage>
</organism>